<dbReference type="InterPro" id="IPR013154">
    <property type="entry name" value="ADH-like_N"/>
</dbReference>
<dbReference type="InterPro" id="IPR036291">
    <property type="entry name" value="NAD(P)-bd_dom_sf"/>
</dbReference>
<dbReference type="Pfam" id="PF08240">
    <property type="entry name" value="ADH_N"/>
    <property type="match status" value="1"/>
</dbReference>
<dbReference type="PANTHER" id="PTHR44154:SF1">
    <property type="entry name" value="QUINONE OXIDOREDUCTASE"/>
    <property type="match status" value="1"/>
</dbReference>
<dbReference type="SUPFAM" id="SSF50129">
    <property type="entry name" value="GroES-like"/>
    <property type="match status" value="1"/>
</dbReference>
<keyword evidence="9" id="KW-1185">Reference proteome</keyword>
<proteinExistence type="predicted"/>
<dbReference type="EMBL" id="MRUL01000002">
    <property type="protein sequence ID" value="OON41048.1"/>
    <property type="molecule type" value="Genomic_DNA"/>
</dbReference>
<organism evidence="8 9">
    <name type="scientific">Izhakiella australiensis</name>
    <dbReference type="NCBI Taxonomy" id="1926881"/>
    <lineage>
        <taxon>Bacteria</taxon>
        <taxon>Pseudomonadati</taxon>
        <taxon>Pseudomonadota</taxon>
        <taxon>Gammaproteobacteria</taxon>
        <taxon>Enterobacterales</taxon>
        <taxon>Erwiniaceae</taxon>
        <taxon>Izhakiella</taxon>
    </lineage>
</organism>
<dbReference type="Pfam" id="PF00107">
    <property type="entry name" value="ADH_zinc_N"/>
    <property type="match status" value="1"/>
</dbReference>
<feature type="domain" description="Enoyl reductase (ER)" evidence="7">
    <location>
        <begin position="10"/>
        <end position="336"/>
    </location>
</feature>
<evidence type="ECO:0000313" key="9">
    <source>
        <dbReference type="Proteomes" id="UP000190667"/>
    </source>
</evidence>
<dbReference type="Gene3D" id="3.90.180.10">
    <property type="entry name" value="Medium-chain alcohol dehydrogenases, catalytic domain"/>
    <property type="match status" value="1"/>
</dbReference>
<evidence type="ECO:0000256" key="6">
    <source>
        <dbReference type="ARBA" id="ARBA00022990"/>
    </source>
</evidence>
<dbReference type="GO" id="GO:0003723">
    <property type="term" value="F:RNA binding"/>
    <property type="evidence" value="ECO:0007669"/>
    <property type="project" value="UniProtKB-KW"/>
</dbReference>
<accession>A0A1S8YQ72</accession>
<dbReference type="InterPro" id="IPR013149">
    <property type="entry name" value="ADH-like_C"/>
</dbReference>
<dbReference type="Proteomes" id="UP000190667">
    <property type="component" value="Unassembled WGS sequence"/>
</dbReference>
<keyword evidence="3" id="KW-0963">Cytoplasm</keyword>
<evidence type="ECO:0000256" key="1">
    <source>
        <dbReference type="ARBA" id="ARBA00004496"/>
    </source>
</evidence>
<dbReference type="InterPro" id="IPR011032">
    <property type="entry name" value="GroES-like_sf"/>
</dbReference>
<keyword evidence="4" id="KW-0521">NADP</keyword>
<comment type="subcellular location">
    <subcellularLocation>
        <location evidence="1">Cytoplasm</location>
    </subcellularLocation>
</comment>
<dbReference type="OrthoDB" id="9805883at2"/>
<dbReference type="InterPro" id="IPR051603">
    <property type="entry name" value="Zinc-ADH_QOR/CCCR"/>
</dbReference>
<evidence type="ECO:0000259" key="7">
    <source>
        <dbReference type="SMART" id="SM00829"/>
    </source>
</evidence>
<comment type="subunit">
    <text evidence="2">Homotetramer.</text>
</comment>
<dbReference type="PROSITE" id="PS01162">
    <property type="entry name" value="QOR_ZETA_CRYSTAL"/>
    <property type="match status" value="1"/>
</dbReference>
<evidence type="ECO:0000256" key="3">
    <source>
        <dbReference type="ARBA" id="ARBA00022490"/>
    </source>
</evidence>
<evidence type="ECO:0000313" key="8">
    <source>
        <dbReference type="EMBL" id="OON41048.1"/>
    </source>
</evidence>
<comment type="caution">
    <text evidence="8">The sequence shown here is derived from an EMBL/GenBank/DDBJ whole genome shotgun (WGS) entry which is preliminary data.</text>
</comment>
<dbReference type="SUPFAM" id="SSF51735">
    <property type="entry name" value="NAD(P)-binding Rossmann-fold domains"/>
    <property type="match status" value="1"/>
</dbReference>
<evidence type="ECO:0000256" key="4">
    <source>
        <dbReference type="ARBA" id="ARBA00022857"/>
    </source>
</evidence>
<dbReference type="InterPro" id="IPR002364">
    <property type="entry name" value="Quin_OxRdtase/zeta-crystal_CS"/>
</dbReference>
<dbReference type="GO" id="GO:0005737">
    <property type="term" value="C:cytoplasm"/>
    <property type="evidence" value="ECO:0007669"/>
    <property type="project" value="UniProtKB-SubCell"/>
</dbReference>
<dbReference type="PANTHER" id="PTHR44154">
    <property type="entry name" value="QUINONE OXIDOREDUCTASE"/>
    <property type="match status" value="1"/>
</dbReference>
<dbReference type="GO" id="GO:0008270">
    <property type="term" value="F:zinc ion binding"/>
    <property type="evidence" value="ECO:0007669"/>
    <property type="project" value="InterPro"/>
</dbReference>
<dbReference type="InterPro" id="IPR020843">
    <property type="entry name" value="ER"/>
</dbReference>
<dbReference type="STRING" id="1926881.BTJ39_03505"/>
<reference evidence="8 9" key="1">
    <citation type="submission" date="2016-12" db="EMBL/GenBank/DDBJ databases">
        <title>Izhakiella australiana sp. nov. of genus Izhakiella isolated from Australian desert.</title>
        <authorList>
            <person name="Ji M."/>
        </authorList>
    </citation>
    <scope>NUCLEOTIDE SEQUENCE [LARGE SCALE GENOMIC DNA]</scope>
    <source>
        <strain evidence="8 9">D4N98</strain>
    </source>
</reference>
<dbReference type="RefSeq" id="WP_078001291.1">
    <property type="nucleotide sequence ID" value="NZ_MRUL01000002.1"/>
</dbReference>
<sequence>MKALVLHQHGDNDKFIFEANFPDPEPAAHEVIIAVKAASLNYHDIFTRRGMPGINLPFPIIIGLDVAGEIIAVGSAVTAWQPGDRVVVDPINRIDGGLVGETTHGGLAERCRVAEHQLIRLPDSVSFAEAAALPVAYGTAWRMMQRIGRIQPGEKVLILGASGGVGVCCVQLAKLSGATVIACAGSEEKAQRLRELGADETILYQQEDFTKAIWQRYGKPARRRGSAEPGGVDVVVNFTGGDSWVKSLKVLRIGGRVLTCGATAGFAPPEDLRYIWTYELQILGSNGWERDDLTALLAAIEKGDLKVVIDRQWPLEQGAQALASLEQRQVIGKVIVA</sequence>
<dbReference type="GO" id="GO:0016491">
    <property type="term" value="F:oxidoreductase activity"/>
    <property type="evidence" value="ECO:0007669"/>
    <property type="project" value="InterPro"/>
</dbReference>
<keyword evidence="6" id="KW-0007">Acetylation</keyword>
<protein>
    <submittedName>
        <fullName evidence="8">Zinc-binding dehydrogenase</fullName>
    </submittedName>
</protein>
<name>A0A1S8YQ72_9GAMM</name>
<evidence type="ECO:0000256" key="2">
    <source>
        <dbReference type="ARBA" id="ARBA00011881"/>
    </source>
</evidence>
<evidence type="ECO:0000256" key="5">
    <source>
        <dbReference type="ARBA" id="ARBA00022884"/>
    </source>
</evidence>
<gene>
    <name evidence="8" type="ORF">BTJ39_03505</name>
</gene>
<keyword evidence="5" id="KW-0694">RNA-binding</keyword>
<dbReference type="SMART" id="SM00829">
    <property type="entry name" value="PKS_ER"/>
    <property type="match status" value="1"/>
</dbReference>
<dbReference type="AlphaFoldDB" id="A0A1S8YQ72"/>